<sequence>MKDFFAFESIRDKEGNVVCYHISVVGTIEAEGVPHLRSDIGTSQDQKMSFGKITVHGLDRKIGILARETDSQTYYHSHDELDTVNVISFAAREKHADEVAELSEGDRVLLEGRAYLRSRPTSAHKELTITVTSVFLLGHQRAPKPHRMNSGLVPQAD</sequence>
<dbReference type="RefSeq" id="WP_154505730.1">
    <property type="nucleotide sequence ID" value="NZ_VUMN01000033.1"/>
</dbReference>
<keyword evidence="2" id="KW-1185">Reference proteome</keyword>
<accession>A0A7X2NTW7</accession>
<proteinExistence type="predicted"/>
<dbReference type="Proteomes" id="UP000461880">
    <property type="component" value="Unassembled WGS sequence"/>
</dbReference>
<evidence type="ECO:0000313" key="2">
    <source>
        <dbReference type="Proteomes" id="UP000461880"/>
    </source>
</evidence>
<dbReference type="AlphaFoldDB" id="A0A7X2NTW7"/>
<evidence type="ECO:0008006" key="3">
    <source>
        <dbReference type="Google" id="ProtNLM"/>
    </source>
</evidence>
<protein>
    <recommendedName>
        <fullName evidence="3">Single-stranded DNA-binding protein</fullName>
    </recommendedName>
</protein>
<evidence type="ECO:0000313" key="1">
    <source>
        <dbReference type="EMBL" id="MSS59472.1"/>
    </source>
</evidence>
<gene>
    <name evidence="1" type="ORF">FYJ51_11275</name>
</gene>
<dbReference type="EMBL" id="VUMN01000033">
    <property type="protein sequence ID" value="MSS59472.1"/>
    <property type="molecule type" value="Genomic_DNA"/>
</dbReference>
<name>A0A7X2NTW7_9FIRM</name>
<organism evidence="1 2">
    <name type="scientific">Stecheria intestinalis</name>
    <dbReference type="NCBI Taxonomy" id="2606630"/>
    <lineage>
        <taxon>Bacteria</taxon>
        <taxon>Bacillati</taxon>
        <taxon>Bacillota</taxon>
        <taxon>Erysipelotrichia</taxon>
        <taxon>Erysipelotrichales</taxon>
        <taxon>Erysipelotrichaceae</taxon>
        <taxon>Stecheria</taxon>
    </lineage>
</organism>
<comment type="caution">
    <text evidence="1">The sequence shown here is derived from an EMBL/GenBank/DDBJ whole genome shotgun (WGS) entry which is preliminary data.</text>
</comment>
<reference evidence="1 2" key="1">
    <citation type="submission" date="2019-08" db="EMBL/GenBank/DDBJ databases">
        <title>In-depth cultivation of the pig gut microbiome towards novel bacterial diversity and tailored functional studies.</title>
        <authorList>
            <person name="Wylensek D."/>
            <person name="Hitch T.C.A."/>
            <person name="Clavel T."/>
        </authorList>
    </citation>
    <scope>NUCLEOTIDE SEQUENCE [LARGE SCALE GENOMIC DNA]</scope>
    <source>
        <strain evidence="1 2">Oil+RF-744-GAM-WT-6</strain>
    </source>
</reference>